<feature type="compositionally biased region" description="Polar residues" evidence="1">
    <location>
        <begin position="592"/>
        <end position="601"/>
    </location>
</feature>
<dbReference type="InterPro" id="IPR012965">
    <property type="entry name" value="Msb1/Mug8_dom"/>
</dbReference>
<dbReference type="EMBL" id="VCAU01000010">
    <property type="protein sequence ID" value="KAF9892908.1"/>
    <property type="molecule type" value="Genomic_DNA"/>
</dbReference>
<name>A0AAD4CW52_ASPNN</name>
<organism evidence="3 4">
    <name type="scientific">Aspergillus nanangensis</name>
    <dbReference type="NCBI Taxonomy" id="2582783"/>
    <lineage>
        <taxon>Eukaryota</taxon>
        <taxon>Fungi</taxon>
        <taxon>Dikarya</taxon>
        <taxon>Ascomycota</taxon>
        <taxon>Pezizomycotina</taxon>
        <taxon>Eurotiomycetes</taxon>
        <taxon>Eurotiomycetidae</taxon>
        <taxon>Eurotiales</taxon>
        <taxon>Aspergillaceae</taxon>
        <taxon>Aspergillus</taxon>
        <taxon>Aspergillus subgen. Circumdati</taxon>
    </lineage>
</organism>
<dbReference type="CDD" id="cd04401">
    <property type="entry name" value="RhoGAP_fMSB1"/>
    <property type="match status" value="1"/>
</dbReference>
<feature type="region of interest" description="Disordered" evidence="1">
    <location>
        <begin position="680"/>
        <end position="1020"/>
    </location>
</feature>
<protein>
    <recommendedName>
        <fullName evidence="2">Meiotically up-regulated protein Msb1/Mug8 domain-containing protein</fullName>
    </recommendedName>
</protein>
<feature type="region of interest" description="Disordered" evidence="1">
    <location>
        <begin position="388"/>
        <end position="425"/>
    </location>
</feature>
<feature type="domain" description="Meiotically up-regulated protein Msb1/Mug8" evidence="2">
    <location>
        <begin position="43"/>
        <end position="540"/>
    </location>
</feature>
<proteinExistence type="predicted"/>
<evidence type="ECO:0000313" key="3">
    <source>
        <dbReference type="EMBL" id="KAF9892908.1"/>
    </source>
</evidence>
<accession>A0AAD4CW52</accession>
<evidence type="ECO:0000313" key="4">
    <source>
        <dbReference type="Proteomes" id="UP001194746"/>
    </source>
</evidence>
<feature type="compositionally biased region" description="Low complexity" evidence="1">
    <location>
        <begin position="805"/>
        <end position="816"/>
    </location>
</feature>
<feature type="compositionally biased region" description="Basic and acidic residues" evidence="1">
    <location>
        <begin position="991"/>
        <end position="1005"/>
    </location>
</feature>
<feature type="compositionally biased region" description="Basic and acidic residues" evidence="1">
    <location>
        <begin position="940"/>
        <end position="966"/>
    </location>
</feature>
<dbReference type="PANTHER" id="PTHR28093">
    <property type="entry name" value="MORPHOGENESIS-RELATED PROTEIN MSB1"/>
    <property type="match status" value="1"/>
</dbReference>
<reference evidence="3" key="2">
    <citation type="submission" date="2020-02" db="EMBL/GenBank/DDBJ databases">
        <authorList>
            <person name="Gilchrist C.L.M."/>
            <person name="Chooi Y.-H."/>
        </authorList>
    </citation>
    <scope>NUCLEOTIDE SEQUENCE</scope>
    <source>
        <strain evidence="3">MST-FP2251</strain>
    </source>
</reference>
<keyword evidence="4" id="KW-1185">Reference proteome</keyword>
<gene>
    <name evidence="3" type="ORF">FE257_000500</name>
</gene>
<dbReference type="PANTHER" id="PTHR28093:SF1">
    <property type="entry name" value="MORPHOGENESIS-RELATED PROTEIN MSB1"/>
    <property type="match status" value="1"/>
</dbReference>
<feature type="compositionally biased region" description="Basic and acidic residues" evidence="1">
    <location>
        <begin position="885"/>
        <end position="917"/>
    </location>
</feature>
<comment type="caution">
    <text evidence="3">The sequence shown here is derived from an EMBL/GenBank/DDBJ whole genome shotgun (WGS) entry which is preliminary data.</text>
</comment>
<dbReference type="AlphaFoldDB" id="A0AAD4CW52"/>
<evidence type="ECO:0000256" key="1">
    <source>
        <dbReference type="SAM" id="MobiDB-lite"/>
    </source>
</evidence>
<feature type="compositionally biased region" description="Polar residues" evidence="1">
    <location>
        <begin position="743"/>
        <end position="764"/>
    </location>
</feature>
<reference evidence="3" key="1">
    <citation type="journal article" date="2019" name="Beilstein J. Org. Chem.">
        <title>Nanangenines: drimane sesquiterpenoids as the dominant metabolite cohort of a novel Australian fungus, Aspergillus nanangensis.</title>
        <authorList>
            <person name="Lacey H.J."/>
            <person name="Gilchrist C.L.M."/>
            <person name="Crombie A."/>
            <person name="Kalaitzis J.A."/>
            <person name="Vuong D."/>
            <person name="Rutledge P.J."/>
            <person name="Turner P."/>
            <person name="Pitt J.I."/>
            <person name="Lacey E."/>
            <person name="Chooi Y.H."/>
            <person name="Piggott A.M."/>
        </authorList>
    </citation>
    <scope>NUCLEOTIDE SEQUENCE</scope>
    <source>
        <strain evidence="3">MST-FP2251</strain>
    </source>
</reference>
<evidence type="ECO:0000259" key="2">
    <source>
        <dbReference type="Pfam" id="PF08101"/>
    </source>
</evidence>
<sequence>MPFFTRVFRSKDSNTVKKTSKNPVVEDSGPAKPTWTDAWQRTEVAPEEVQELLRGCTQELKARANHHIVSLSPPRTALHTPFILLPFRPSVDASAARTFIRNYFTQSLEKGSPLGGDALSQELRLSDPMVICSVMKWCWSRLPGGVVTWEAYELFKVGEQGLDMLIKIADSQFARDAFTTFIPISIDSDARTKIIFDFFDLLAAIAAHGKNNGLGGRKLSRYAGWWAFDHVDTGNGFESAYKNWAMAADATSHLFFAYLRSLSPESRGMGSISTLPIALQTLVQATEYPPEIPTLLQVSTTKVVMIVDTVSPTPFALLRRAKNFEYRDSDEHLQEFSSFDEPLRALTDECVRVLRCISSTNQSVAPEPTSSPREATWSRFEDMGFGSALESESAGGKDTSTAKKEFGGGLRSAPQSGGGDLGRPMTPSWADFMSSGFSDEKLLRAPVTPMLLPPDKVLPPIAMGRGQSSQSHKRVLDSEPSIDPGELASITTLDLDDSFWWVWISSLAGEEPVSRKAVFGRCALLETVIKNTKWLVLEEQVKGAAPEPEPGAYIVEKKRFFGFSTRKRLGRRKSSAKKVSAVEEAYKRPDNQAPQSKSSIAPDQHARIQAAAAALQRRHREEQEAVHESRTRNRDTTYSKTNSVMTLQPSIMNEASHALKWASNYDKHAYRTAYLSDTRAGTGTVTEEEKGQGTDRLTPPASPAPNTSTKQPPPVPKDNTPPSQNIAVEGTRVAEGNEERRNGSTSAPVQQMTTSESLPRQSVDSTEDSSRKLKKKPGNTGFKSMFGTKKKNDQDARPPMKPTGAERSAVAAARAALEGKAKASQEQPTRPSTLRKKPAPQTPPKEAPKASVETPTTPKVEEHPAPLAAETRPAAVEAPHASPANDERPRHPREAEYDTLSRVDTNERAAADQEFSRFDQGPLLDQPAFVPAESPVSESYPKKEEDKENEKPIAAKTDETQKDTSAQDRAPSPSDQSINPSYDRWAQIRKNAAERAALERPRLSEDGGNTSEEESFESRAARIKARVAELTGNMQANK</sequence>
<feature type="compositionally biased region" description="Basic and acidic residues" evidence="1">
    <location>
        <begin position="619"/>
        <end position="637"/>
    </location>
</feature>
<dbReference type="Pfam" id="PF08101">
    <property type="entry name" value="Msb1-Mug8_dom"/>
    <property type="match status" value="1"/>
</dbReference>
<dbReference type="Proteomes" id="UP001194746">
    <property type="component" value="Unassembled WGS sequence"/>
</dbReference>
<dbReference type="InterPro" id="IPR037508">
    <property type="entry name" value="Msb1/Mug8"/>
</dbReference>
<feature type="region of interest" description="Disordered" evidence="1">
    <location>
        <begin position="583"/>
        <end position="641"/>
    </location>
</feature>